<comment type="caution">
    <text evidence="1">The sequence shown here is derived from an EMBL/GenBank/DDBJ whole genome shotgun (WGS) entry which is preliminary data.</text>
</comment>
<keyword evidence="2" id="KW-1185">Reference proteome</keyword>
<evidence type="ECO:0000313" key="1">
    <source>
        <dbReference type="EMBL" id="VDI07231.1"/>
    </source>
</evidence>
<feature type="non-terminal residue" evidence="1">
    <location>
        <position position="125"/>
    </location>
</feature>
<feature type="non-terminal residue" evidence="1">
    <location>
        <position position="1"/>
    </location>
</feature>
<gene>
    <name evidence="1" type="ORF">MGAL_10B033952</name>
</gene>
<organism evidence="1 2">
    <name type="scientific">Mytilus galloprovincialis</name>
    <name type="common">Mediterranean mussel</name>
    <dbReference type="NCBI Taxonomy" id="29158"/>
    <lineage>
        <taxon>Eukaryota</taxon>
        <taxon>Metazoa</taxon>
        <taxon>Spiralia</taxon>
        <taxon>Lophotrochozoa</taxon>
        <taxon>Mollusca</taxon>
        <taxon>Bivalvia</taxon>
        <taxon>Autobranchia</taxon>
        <taxon>Pteriomorphia</taxon>
        <taxon>Mytilida</taxon>
        <taxon>Mytiloidea</taxon>
        <taxon>Mytilidae</taxon>
        <taxon>Mytilinae</taxon>
        <taxon>Mytilus</taxon>
    </lineage>
</organism>
<protein>
    <submittedName>
        <fullName evidence="1">Uncharacterized protein</fullName>
    </submittedName>
</protein>
<proteinExistence type="predicted"/>
<name>A0A8B6CPN6_MYTGA</name>
<sequence length="125" mass="14668">SIVHFTSPGIIFSQGHIHKREGDCSNDQSTNSKCKFRWERCFLSIGKKNNCASNVEKVKKSKKFFRFQKRTRRSLTYSWVDTGDVLQSLSEFDSGMAIFQIHMENNEKCSLLQENNLRKDNCYFR</sequence>
<evidence type="ECO:0000313" key="2">
    <source>
        <dbReference type="Proteomes" id="UP000596742"/>
    </source>
</evidence>
<dbReference type="EMBL" id="UYJE01002026">
    <property type="protein sequence ID" value="VDI07231.1"/>
    <property type="molecule type" value="Genomic_DNA"/>
</dbReference>
<dbReference type="AlphaFoldDB" id="A0A8B6CPN6"/>
<dbReference type="Proteomes" id="UP000596742">
    <property type="component" value="Unassembled WGS sequence"/>
</dbReference>
<reference evidence="1" key="1">
    <citation type="submission" date="2018-11" db="EMBL/GenBank/DDBJ databases">
        <authorList>
            <person name="Alioto T."/>
            <person name="Alioto T."/>
        </authorList>
    </citation>
    <scope>NUCLEOTIDE SEQUENCE</scope>
</reference>
<accession>A0A8B6CPN6</accession>